<dbReference type="PANTHER" id="PTHR45764:SF68">
    <property type="entry name" value="BZIP DOMAIN-CONTAINING PROTEIN"/>
    <property type="match status" value="1"/>
</dbReference>
<dbReference type="PANTHER" id="PTHR45764">
    <property type="entry name" value="BZIP TRANSCRIPTION FACTOR 44"/>
    <property type="match status" value="1"/>
</dbReference>
<comment type="subcellular location">
    <subcellularLocation>
        <location evidence="1">Nucleus</location>
    </subcellularLocation>
</comment>
<accession>A0ABP0YJM6</accession>
<name>A0ABP0YJM6_9ROSI</name>
<feature type="coiled-coil region" evidence="6">
    <location>
        <begin position="80"/>
        <end position="107"/>
    </location>
</feature>
<reference evidence="9 10" key="1">
    <citation type="submission" date="2024-03" db="EMBL/GenBank/DDBJ databases">
        <authorList>
            <person name="Gkanogiannis A."/>
            <person name="Becerra Lopez-Lavalle L."/>
        </authorList>
    </citation>
    <scope>NUCLEOTIDE SEQUENCE [LARGE SCALE GENOMIC DNA]</scope>
</reference>
<feature type="domain" description="BZIP" evidence="8">
    <location>
        <begin position="27"/>
        <end position="90"/>
    </location>
</feature>
<evidence type="ECO:0000256" key="4">
    <source>
        <dbReference type="ARBA" id="ARBA00023163"/>
    </source>
</evidence>
<keyword evidence="4" id="KW-0804">Transcription</keyword>
<feature type="compositionally biased region" description="Low complexity" evidence="7">
    <location>
        <begin position="1"/>
        <end position="15"/>
    </location>
</feature>
<dbReference type="SUPFAM" id="SSF57959">
    <property type="entry name" value="Leucine zipper domain"/>
    <property type="match status" value="1"/>
</dbReference>
<feature type="compositionally biased region" description="Basic and acidic residues" evidence="7">
    <location>
        <begin position="20"/>
        <end position="29"/>
    </location>
</feature>
<feature type="region of interest" description="Disordered" evidence="7">
    <location>
        <begin position="1"/>
        <end position="50"/>
    </location>
</feature>
<dbReference type="EMBL" id="OZ021738">
    <property type="protein sequence ID" value="CAK9320702.1"/>
    <property type="molecule type" value="Genomic_DNA"/>
</dbReference>
<dbReference type="Gene3D" id="1.20.5.170">
    <property type="match status" value="1"/>
</dbReference>
<keyword evidence="6" id="KW-0175">Coiled coil</keyword>
<gene>
    <name evidence="9" type="ORF">CITCOLO1_LOCUS12758</name>
</gene>
<dbReference type="InterPro" id="IPR045314">
    <property type="entry name" value="bZIP_plant_GBF1"/>
</dbReference>
<dbReference type="PROSITE" id="PS50217">
    <property type="entry name" value="BZIP"/>
    <property type="match status" value="1"/>
</dbReference>
<keyword evidence="5" id="KW-0539">Nucleus</keyword>
<dbReference type="PROSITE" id="PS00036">
    <property type="entry name" value="BZIP_BASIC"/>
    <property type="match status" value="1"/>
</dbReference>
<evidence type="ECO:0000256" key="1">
    <source>
        <dbReference type="ARBA" id="ARBA00004123"/>
    </source>
</evidence>
<evidence type="ECO:0000256" key="5">
    <source>
        <dbReference type="ARBA" id="ARBA00023242"/>
    </source>
</evidence>
<dbReference type="Pfam" id="PF00170">
    <property type="entry name" value="bZIP_1"/>
    <property type="match status" value="1"/>
</dbReference>
<dbReference type="InterPro" id="IPR046347">
    <property type="entry name" value="bZIP_sf"/>
</dbReference>
<keyword evidence="10" id="KW-1185">Reference proteome</keyword>
<proteinExistence type="predicted"/>
<dbReference type="Proteomes" id="UP001642487">
    <property type="component" value="Chromosome 4"/>
</dbReference>
<organism evidence="9 10">
    <name type="scientific">Citrullus colocynthis</name>
    <name type="common">colocynth</name>
    <dbReference type="NCBI Taxonomy" id="252529"/>
    <lineage>
        <taxon>Eukaryota</taxon>
        <taxon>Viridiplantae</taxon>
        <taxon>Streptophyta</taxon>
        <taxon>Embryophyta</taxon>
        <taxon>Tracheophyta</taxon>
        <taxon>Spermatophyta</taxon>
        <taxon>Magnoliopsida</taxon>
        <taxon>eudicotyledons</taxon>
        <taxon>Gunneridae</taxon>
        <taxon>Pentapetalae</taxon>
        <taxon>rosids</taxon>
        <taxon>fabids</taxon>
        <taxon>Cucurbitales</taxon>
        <taxon>Cucurbitaceae</taxon>
        <taxon>Benincaseae</taxon>
        <taxon>Citrullus</taxon>
    </lineage>
</organism>
<evidence type="ECO:0000313" key="9">
    <source>
        <dbReference type="EMBL" id="CAK9320702.1"/>
    </source>
</evidence>
<protein>
    <recommendedName>
        <fullName evidence="8">BZIP domain-containing protein</fullName>
    </recommendedName>
</protein>
<evidence type="ECO:0000259" key="8">
    <source>
        <dbReference type="PROSITE" id="PS50217"/>
    </source>
</evidence>
<dbReference type="CDD" id="cd14702">
    <property type="entry name" value="bZIP_plant_GBF1"/>
    <property type="match status" value="1"/>
</dbReference>
<sequence length="159" mass="18433">MASSNGASSGSANGSIRTSGSEDDREVERKRRRMQSNRESARRSRLRKQKHFHDLTHQVSQLKKHNNEMVASMNVMVNLCVNLEAENSILRAQMAELTHRLRSLNDVVMFINSMQVFETFLFDEVGDLNNGFEEEDYYNPWRYPFANYNSTTQIIAHKD</sequence>
<keyword evidence="3" id="KW-0238">DNA-binding</keyword>
<evidence type="ECO:0000256" key="6">
    <source>
        <dbReference type="SAM" id="Coils"/>
    </source>
</evidence>
<evidence type="ECO:0000256" key="7">
    <source>
        <dbReference type="SAM" id="MobiDB-lite"/>
    </source>
</evidence>
<keyword evidence="2" id="KW-0805">Transcription regulation</keyword>
<evidence type="ECO:0000256" key="2">
    <source>
        <dbReference type="ARBA" id="ARBA00023015"/>
    </source>
</evidence>
<dbReference type="InterPro" id="IPR004827">
    <property type="entry name" value="bZIP"/>
</dbReference>
<dbReference type="SMART" id="SM00338">
    <property type="entry name" value="BRLZ"/>
    <property type="match status" value="1"/>
</dbReference>
<evidence type="ECO:0000313" key="10">
    <source>
        <dbReference type="Proteomes" id="UP001642487"/>
    </source>
</evidence>
<evidence type="ECO:0000256" key="3">
    <source>
        <dbReference type="ARBA" id="ARBA00023125"/>
    </source>
</evidence>